<evidence type="ECO:0000313" key="2">
    <source>
        <dbReference type="Proteomes" id="UP000643672"/>
    </source>
</evidence>
<dbReference type="Proteomes" id="UP000643672">
    <property type="component" value="Unassembled WGS sequence"/>
</dbReference>
<accession>A0A8H8XA51</accession>
<dbReference type="AlphaFoldDB" id="A0A8H8XA51"/>
<proteinExistence type="predicted"/>
<feature type="non-terminal residue" evidence="1">
    <location>
        <position position="1"/>
    </location>
</feature>
<keyword evidence="2" id="KW-1185">Reference proteome</keyword>
<reference evidence="1 2" key="1">
    <citation type="submission" date="2020-05" db="EMBL/GenBank/DDBJ databases">
        <authorList>
            <person name="Petersen J."/>
            <person name="Sayavedra L."/>
        </authorList>
    </citation>
    <scope>NUCLEOTIDE SEQUENCE [LARGE SCALE GENOMIC DNA]</scope>
    <source>
        <strain evidence="1">B thermophilus SOXS</strain>
    </source>
</reference>
<organism evidence="1 2">
    <name type="scientific">Bathymodiolus thermophilus thioautotrophic gill symbiont</name>
    <dbReference type="NCBI Taxonomy" id="2360"/>
    <lineage>
        <taxon>Bacteria</taxon>
        <taxon>Pseudomonadati</taxon>
        <taxon>Pseudomonadota</taxon>
        <taxon>Gammaproteobacteria</taxon>
        <taxon>sulfur-oxidizing symbionts</taxon>
    </lineage>
</organism>
<dbReference type="EMBL" id="CAESAQ020000013">
    <property type="protein sequence ID" value="CAB5494800.1"/>
    <property type="molecule type" value="Genomic_DNA"/>
</dbReference>
<protein>
    <submittedName>
        <fullName evidence="1">Uncharacterized protein</fullName>
    </submittedName>
</protein>
<sequence length="51" mass="5900">GTIVLDYIKILEQGYKWGNKGRHPFFYHKKGGAPLISKPSGYTKSYLKREK</sequence>
<gene>
    <name evidence="1" type="ORF">THERMOS_155</name>
</gene>
<evidence type="ECO:0000313" key="1">
    <source>
        <dbReference type="EMBL" id="CAB5494800.1"/>
    </source>
</evidence>
<name>A0A8H8XA51_9GAMM</name>
<comment type="caution">
    <text evidence="1">The sequence shown here is derived from an EMBL/GenBank/DDBJ whole genome shotgun (WGS) entry which is preliminary data.</text>
</comment>